<gene>
    <name evidence="2" type="ORF">TRAPUB_2059</name>
</gene>
<reference evidence="2 3" key="1">
    <citation type="submission" date="2016-10" db="EMBL/GenBank/DDBJ databases">
        <title>Genome sequence of the basidiomycete white-rot fungus Trametes pubescens.</title>
        <authorList>
            <person name="Makela M.R."/>
            <person name="Granchi Z."/>
            <person name="Peng M."/>
            <person name="De Vries R.P."/>
            <person name="Grigoriev I."/>
            <person name="Riley R."/>
            <person name="Hilden K."/>
        </authorList>
    </citation>
    <scope>NUCLEOTIDE SEQUENCE [LARGE SCALE GENOMIC DNA]</scope>
    <source>
        <strain evidence="2 3">FBCC735</strain>
    </source>
</reference>
<feature type="region of interest" description="Disordered" evidence="1">
    <location>
        <begin position="1"/>
        <end position="26"/>
    </location>
</feature>
<feature type="compositionally biased region" description="Basic and acidic residues" evidence="1">
    <location>
        <begin position="1"/>
        <end position="16"/>
    </location>
</feature>
<dbReference type="EMBL" id="MNAD01001225">
    <property type="protein sequence ID" value="OJT07028.1"/>
    <property type="molecule type" value="Genomic_DNA"/>
</dbReference>
<keyword evidence="3" id="KW-1185">Reference proteome</keyword>
<comment type="caution">
    <text evidence="2">The sequence shown here is derived from an EMBL/GenBank/DDBJ whole genome shotgun (WGS) entry which is preliminary data.</text>
</comment>
<accession>A0A1M2VHH4</accession>
<sequence length="91" mass="10126">MVKHEMEADEKSKDPTTYHYEAAPDTGSTVSLIELEDEVREIIEGLAVDGDMGLAVAEVGVRLPLSDRSIGDETFWVSTDTAELDERVRRM</sequence>
<evidence type="ECO:0000313" key="2">
    <source>
        <dbReference type="EMBL" id="OJT07028.1"/>
    </source>
</evidence>
<name>A0A1M2VHH4_TRAPU</name>
<evidence type="ECO:0000313" key="3">
    <source>
        <dbReference type="Proteomes" id="UP000184267"/>
    </source>
</evidence>
<evidence type="ECO:0000256" key="1">
    <source>
        <dbReference type="SAM" id="MobiDB-lite"/>
    </source>
</evidence>
<protein>
    <submittedName>
        <fullName evidence="2">Uncharacterized protein</fullName>
    </submittedName>
</protein>
<organism evidence="2 3">
    <name type="scientific">Trametes pubescens</name>
    <name type="common">White-rot fungus</name>
    <dbReference type="NCBI Taxonomy" id="154538"/>
    <lineage>
        <taxon>Eukaryota</taxon>
        <taxon>Fungi</taxon>
        <taxon>Dikarya</taxon>
        <taxon>Basidiomycota</taxon>
        <taxon>Agaricomycotina</taxon>
        <taxon>Agaricomycetes</taxon>
        <taxon>Polyporales</taxon>
        <taxon>Polyporaceae</taxon>
        <taxon>Trametes</taxon>
    </lineage>
</organism>
<dbReference type="AlphaFoldDB" id="A0A1M2VHH4"/>
<proteinExistence type="predicted"/>
<dbReference type="Proteomes" id="UP000184267">
    <property type="component" value="Unassembled WGS sequence"/>
</dbReference>